<reference evidence="2 3" key="1">
    <citation type="journal article" date="2015" name="Nat. Commun.">
        <title>Lucilia cuprina genome unlocks parasitic fly biology to underpin future interventions.</title>
        <authorList>
            <person name="Anstead C.A."/>
            <person name="Korhonen P.K."/>
            <person name="Young N.D."/>
            <person name="Hall R.S."/>
            <person name="Jex A.R."/>
            <person name="Murali S.C."/>
            <person name="Hughes D.S."/>
            <person name="Lee S.F."/>
            <person name="Perry T."/>
            <person name="Stroehlein A.J."/>
            <person name="Ansell B.R."/>
            <person name="Breugelmans B."/>
            <person name="Hofmann A."/>
            <person name="Qu J."/>
            <person name="Dugan S."/>
            <person name="Lee S.L."/>
            <person name="Chao H."/>
            <person name="Dinh H."/>
            <person name="Han Y."/>
            <person name="Doddapaneni H.V."/>
            <person name="Worley K.C."/>
            <person name="Muzny D.M."/>
            <person name="Ioannidis P."/>
            <person name="Waterhouse R.M."/>
            <person name="Zdobnov E.M."/>
            <person name="James P.J."/>
            <person name="Bagnall N.H."/>
            <person name="Kotze A.C."/>
            <person name="Gibbs R.A."/>
            <person name="Richards S."/>
            <person name="Batterham P."/>
            <person name="Gasser R.B."/>
        </authorList>
    </citation>
    <scope>NUCLEOTIDE SEQUENCE [LARGE SCALE GENOMIC DNA]</scope>
    <source>
        <strain evidence="2 3">LS</strain>
        <tissue evidence="2">Full body</tissue>
    </source>
</reference>
<protein>
    <submittedName>
        <fullName evidence="2">Uncharacterized protein</fullName>
    </submittedName>
</protein>
<gene>
    <name evidence="2" type="ORF">FF38_14253</name>
</gene>
<dbReference type="Proteomes" id="UP000037069">
    <property type="component" value="Unassembled WGS sequence"/>
</dbReference>
<name>A0A0L0CNK7_LUCCU</name>
<keyword evidence="3" id="KW-1185">Reference proteome</keyword>
<feature type="compositionally biased region" description="Low complexity" evidence="1">
    <location>
        <begin position="33"/>
        <end position="51"/>
    </location>
</feature>
<dbReference type="AlphaFoldDB" id="A0A0L0CNK7"/>
<feature type="region of interest" description="Disordered" evidence="1">
    <location>
        <begin position="33"/>
        <end position="55"/>
    </location>
</feature>
<sequence length="300" mass="33969">MAASCSMSLFLTNHGVQSSRNVQNNTGNFQNRGISRNFNNSNNIDNNPVDIDSGRSQQYSINSSDRMDIINIQVSNFHLQAEELYPEFNSLCAKIEMLETEIFSDFDSILLCNILKPLGVKINLEENLLITTNAKIPLEFNSLCAKIEMLETEIFSDFDSILLCNILKPLGVKINLEENLLITTNAKIPLKSPTDDSSLLYFSPSHLSANLQKFHSFLSLPLQILMHQLHLHSYICYFLNSGVNCSIYDDLFVIVFDKSVHQSPHYRKHLFLIGGVVFFGFIQCSCNESYWGAVLFENST</sequence>
<dbReference type="EMBL" id="JRES01000138">
    <property type="protein sequence ID" value="KNC33890.1"/>
    <property type="molecule type" value="Genomic_DNA"/>
</dbReference>
<evidence type="ECO:0000256" key="1">
    <source>
        <dbReference type="SAM" id="MobiDB-lite"/>
    </source>
</evidence>
<comment type="caution">
    <text evidence="2">The sequence shown here is derived from an EMBL/GenBank/DDBJ whole genome shotgun (WGS) entry which is preliminary data.</text>
</comment>
<proteinExistence type="predicted"/>
<evidence type="ECO:0000313" key="2">
    <source>
        <dbReference type="EMBL" id="KNC33890.1"/>
    </source>
</evidence>
<organism evidence="2 3">
    <name type="scientific">Lucilia cuprina</name>
    <name type="common">Green bottle fly</name>
    <name type="synonym">Australian sheep blowfly</name>
    <dbReference type="NCBI Taxonomy" id="7375"/>
    <lineage>
        <taxon>Eukaryota</taxon>
        <taxon>Metazoa</taxon>
        <taxon>Ecdysozoa</taxon>
        <taxon>Arthropoda</taxon>
        <taxon>Hexapoda</taxon>
        <taxon>Insecta</taxon>
        <taxon>Pterygota</taxon>
        <taxon>Neoptera</taxon>
        <taxon>Endopterygota</taxon>
        <taxon>Diptera</taxon>
        <taxon>Brachycera</taxon>
        <taxon>Muscomorpha</taxon>
        <taxon>Oestroidea</taxon>
        <taxon>Calliphoridae</taxon>
        <taxon>Luciliinae</taxon>
        <taxon>Lucilia</taxon>
    </lineage>
</organism>
<accession>A0A0L0CNK7</accession>
<evidence type="ECO:0000313" key="3">
    <source>
        <dbReference type="Proteomes" id="UP000037069"/>
    </source>
</evidence>